<dbReference type="InterPro" id="IPR022898">
    <property type="entry name" value="RNase_HII"/>
</dbReference>
<comment type="cofactor">
    <cofactor evidence="14 15">
        <name>Mn(2+)</name>
        <dbReference type="ChEBI" id="CHEBI:29035"/>
    </cofactor>
    <cofactor evidence="14 15">
        <name>Mg(2+)</name>
        <dbReference type="ChEBI" id="CHEBI:18420"/>
    </cofactor>
    <text evidence="14 15">Manganese or magnesium. Binds 1 divalent metal ion per monomer in the absence of substrate. May bind a second metal ion after substrate binding.</text>
</comment>
<dbReference type="PANTHER" id="PTHR10954">
    <property type="entry name" value="RIBONUCLEASE H2 SUBUNIT A"/>
    <property type="match status" value="1"/>
</dbReference>
<dbReference type="GO" id="GO:0030145">
    <property type="term" value="F:manganese ion binding"/>
    <property type="evidence" value="ECO:0007669"/>
    <property type="project" value="UniProtKB-UniRule"/>
</dbReference>
<feature type="binding site" evidence="14 15">
    <location>
        <position position="76"/>
    </location>
    <ligand>
        <name>a divalent metal cation</name>
        <dbReference type="ChEBI" id="CHEBI:60240"/>
    </ligand>
</feature>
<evidence type="ECO:0000256" key="11">
    <source>
        <dbReference type="ARBA" id="ARBA00022759"/>
    </source>
</evidence>
<dbReference type="GO" id="GO:0032299">
    <property type="term" value="C:ribonuclease H2 complex"/>
    <property type="evidence" value="ECO:0007669"/>
    <property type="project" value="TreeGrafter"/>
</dbReference>
<feature type="binding site" evidence="14 15">
    <location>
        <position position="77"/>
    </location>
    <ligand>
        <name>a divalent metal cation</name>
        <dbReference type="ChEBI" id="CHEBI:60240"/>
    </ligand>
</feature>
<dbReference type="AlphaFoldDB" id="A0A3R6YS74"/>
<accession>A0A3R6YS74</accession>
<keyword evidence="9 14" id="KW-0540">Nuclease</keyword>
<evidence type="ECO:0000313" key="18">
    <source>
        <dbReference type="EMBL" id="RHW50276.1"/>
    </source>
</evidence>
<dbReference type="NCBIfam" id="NF000594">
    <property type="entry name" value="PRK00015.1-1"/>
    <property type="match status" value="1"/>
</dbReference>
<keyword evidence="13 14" id="KW-0464">Manganese</keyword>
<dbReference type="InterPro" id="IPR036397">
    <property type="entry name" value="RNaseH_sf"/>
</dbReference>
<evidence type="ECO:0000256" key="15">
    <source>
        <dbReference type="PROSITE-ProRule" id="PRU01319"/>
    </source>
</evidence>
<comment type="subcellular location">
    <subcellularLocation>
        <location evidence="4 14">Cytoplasm</location>
    </subcellularLocation>
</comment>
<keyword evidence="8 14" id="KW-0963">Cytoplasm</keyword>
<feature type="domain" description="RNase H type-2" evidence="17">
    <location>
        <begin position="70"/>
        <end position="253"/>
    </location>
</feature>
<dbReference type="InterPro" id="IPR024567">
    <property type="entry name" value="RNase_HII/HIII_dom"/>
</dbReference>
<dbReference type="EC" id="3.1.26.4" evidence="6 14"/>
<dbReference type="FunFam" id="3.30.420.10:FF:000006">
    <property type="entry name" value="Ribonuclease HII"/>
    <property type="match status" value="1"/>
</dbReference>
<comment type="caution">
    <text evidence="18">The sequence shown here is derived from an EMBL/GenBank/DDBJ whole genome shotgun (WGS) entry which is preliminary data.</text>
</comment>
<dbReference type="PANTHER" id="PTHR10954:SF18">
    <property type="entry name" value="RIBONUCLEASE HII"/>
    <property type="match status" value="1"/>
</dbReference>
<dbReference type="Pfam" id="PF01351">
    <property type="entry name" value="RNase_HII"/>
    <property type="match status" value="1"/>
</dbReference>
<comment type="function">
    <text evidence="3 14 16">Endonuclease that specifically degrades the RNA of RNA-DNA hybrids.</text>
</comment>
<name>A0A3R6YS74_9LACO</name>
<feature type="binding site" evidence="14 15">
    <location>
        <position position="168"/>
    </location>
    <ligand>
        <name>a divalent metal cation</name>
        <dbReference type="ChEBI" id="CHEBI:60240"/>
    </ligand>
</feature>
<keyword evidence="12 14" id="KW-0378">Hydrolase</keyword>
<dbReference type="NCBIfam" id="NF000595">
    <property type="entry name" value="PRK00015.1-3"/>
    <property type="match status" value="1"/>
</dbReference>
<dbReference type="CDD" id="cd07182">
    <property type="entry name" value="RNase_HII_bacteria_HII_like"/>
    <property type="match status" value="1"/>
</dbReference>
<protein>
    <recommendedName>
        <fullName evidence="7 14">Ribonuclease HII</fullName>
        <shortName evidence="14">RNase HII</shortName>
        <ecNumber evidence="6 14">3.1.26.4</ecNumber>
    </recommendedName>
</protein>
<dbReference type="OrthoDB" id="9803420at2"/>
<gene>
    <name evidence="14" type="primary">rnhB</name>
    <name evidence="18" type="ORF">DS831_06915</name>
</gene>
<comment type="cofactor">
    <cofactor evidence="2">
        <name>Mg(2+)</name>
        <dbReference type="ChEBI" id="CHEBI:18420"/>
    </cofactor>
</comment>
<keyword evidence="11 14" id="KW-0255">Endonuclease</keyword>
<evidence type="ECO:0000256" key="6">
    <source>
        <dbReference type="ARBA" id="ARBA00012180"/>
    </source>
</evidence>
<organism evidence="18 19">
    <name type="scientific">Bombilactobacillus bombi</name>
    <dbReference type="NCBI Taxonomy" id="1303590"/>
    <lineage>
        <taxon>Bacteria</taxon>
        <taxon>Bacillati</taxon>
        <taxon>Bacillota</taxon>
        <taxon>Bacilli</taxon>
        <taxon>Lactobacillales</taxon>
        <taxon>Lactobacillaceae</taxon>
        <taxon>Bombilactobacillus</taxon>
    </lineage>
</organism>
<evidence type="ECO:0000313" key="19">
    <source>
        <dbReference type="Proteomes" id="UP000284109"/>
    </source>
</evidence>
<evidence type="ECO:0000256" key="8">
    <source>
        <dbReference type="ARBA" id="ARBA00022490"/>
    </source>
</evidence>
<proteinExistence type="inferred from homology"/>
<evidence type="ECO:0000259" key="17">
    <source>
        <dbReference type="PROSITE" id="PS51975"/>
    </source>
</evidence>
<dbReference type="HAMAP" id="MF_00052_B">
    <property type="entry name" value="RNase_HII_B"/>
    <property type="match status" value="1"/>
</dbReference>
<evidence type="ECO:0000256" key="2">
    <source>
        <dbReference type="ARBA" id="ARBA00001946"/>
    </source>
</evidence>
<sequence length="253" mass="28337">MSHLTISQIKKLLAQQSTADYIWDQIKDDPRQGVQKLAISHQKKLIQQERLKQNFEQRLQIEKHFWKQGQVVAGIDEVGRGPLAGPVVTAAVVLPANIDLWEINDSKQLSAAKRRQLYAQILAVALDVSVGVGERQLIDEKDIYHATEITMAQAVQQLNIKVDHLLVDAMHVPVNVAQTKLIKGDARSISIGAASIIAKVYRDELMQTYAQIYPHYGFENNAGYGTKEHLSGLATYGICPLHRHSFAPIKKYL</sequence>
<comment type="catalytic activity">
    <reaction evidence="1 14 15 16">
        <text>Endonucleolytic cleavage to 5'-phosphomonoester.</text>
        <dbReference type="EC" id="3.1.26.4"/>
    </reaction>
</comment>
<keyword evidence="10 14" id="KW-0479">Metal-binding</keyword>
<dbReference type="SUPFAM" id="SSF53098">
    <property type="entry name" value="Ribonuclease H-like"/>
    <property type="match status" value="1"/>
</dbReference>
<dbReference type="GO" id="GO:0005737">
    <property type="term" value="C:cytoplasm"/>
    <property type="evidence" value="ECO:0007669"/>
    <property type="project" value="UniProtKB-SubCell"/>
</dbReference>
<comment type="similarity">
    <text evidence="5 14 16">Belongs to the RNase HII family.</text>
</comment>
<evidence type="ECO:0000256" key="9">
    <source>
        <dbReference type="ARBA" id="ARBA00022722"/>
    </source>
</evidence>
<evidence type="ECO:0000256" key="14">
    <source>
        <dbReference type="HAMAP-Rule" id="MF_00052"/>
    </source>
</evidence>
<dbReference type="GO" id="GO:0043137">
    <property type="term" value="P:DNA replication, removal of RNA primer"/>
    <property type="evidence" value="ECO:0007669"/>
    <property type="project" value="TreeGrafter"/>
</dbReference>
<evidence type="ECO:0000256" key="10">
    <source>
        <dbReference type="ARBA" id="ARBA00022723"/>
    </source>
</evidence>
<evidence type="ECO:0000256" key="3">
    <source>
        <dbReference type="ARBA" id="ARBA00004065"/>
    </source>
</evidence>
<dbReference type="EMBL" id="QOCR01000004">
    <property type="protein sequence ID" value="RHW50276.1"/>
    <property type="molecule type" value="Genomic_DNA"/>
</dbReference>
<dbReference type="GO" id="GO:0003723">
    <property type="term" value="F:RNA binding"/>
    <property type="evidence" value="ECO:0007669"/>
    <property type="project" value="UniProtKB-UniRule"/>
</dbReference>
<dbReference type="GO" id="GO:0006298">
    <property type="term" value="P:mismatch repair"/>
    <property type="evidence" value="ECO:0007669"/>
    <property type="project" value="TreeGrafter"/>
</dbReference>
<dbReference type="InterPro" id="IPR012337">
    <property type="entry name" value="RNaseH-like_sf"/>
</dbReference>
<evidence type="ECO:0000256" key="5">
    <source>
        <dbReference type="ARBA" id="ARBA00007383"/>
    </source>
</evidence>
<evidence type="ECO:0000256" key="4">
    <source>
        <dbReference type="ARBA" id="ARBA00004496"/>
    </source>
</evidence>
<keyword evidence="19" id="KW-1185">Reference proteome</keyword>
<evidence type="ECO:0000256" key="13">
    <source>
        <dbReference type="ARBA" id="ARBA00023211"/>
    </source>
</evidence>
<dbReference type="GO" id="GO:0004523">
    <property type="term" value="F:RNA-DNA hybrid ribonuclease activity"/>
    <property type="evidence" value="ECO:0007669"/>
    <property type="project" value="UniProtKB-UniRule"/>
</dbReference>
<dbReference type="Gene3D" id="3.30.420.10">
    <property type="entry name" value="Ribonuclease H-like superfamily/Ribonuclease H"/>
    <property type="match status" value="1"/>
</dbReference>
<evidence type="ECO:0000256" key="1">
    <source>
        <dbReference type="ARBA" id="ARBA00000077"/>
    </source>
</evidence>
<dbReference type="Proteomes" id="UP000284109">
    <property type="component" value="Unassembled WGS sequence"/>
</dbReference>
<reference evidence="18 19" key="1">
    <citation type="submission" date="2018-07" db="EMBL/GenBank/DDBJ databases">
        <title>Genome sequences of six Lactobacillus spp. isolated from bumble bee guts.</title>
        <authorList>
            <person name="Motta E.V.S."/>
            <person name="Moran N.A."/>
        </authorList>
    </citation>
    <scope>NUCLEOTIDE SEQUENCE [LARGE SCALE GENOMIC DNA]</scope>
    <source>
        <strain evidence="18 19">BI-1.1</strain>
    </source>
</reference>
<evidence type="ECO:0000256" key="16">
    <source>
        <dbReference type="RuleBase" id="RU003515"/>
    </source>
</evidence>
<evidence type="ECO:0000256" key="7">
    <source>
        <dbReference type="ARBA" id="ARBA00019179"/>
    </source>
</evidence>
<dbReference type="InterPro" id="IPR001352">
    <property type="entry name" value="RNase_HII/HIII"/>
</dbReference>
<evidence type="ECO:0000256" key="12">
    <source>
        <dbReference type="ARBA" id="ARBA00022801"/>
    </source>
</evidence>
<dbReference type="PROSITE" id="PS51975">
    <property type="entry name" value="RNASE_H_2"/>
    <property type="match status" value="1"/>
</dbReference>